<name>A0A9P6HL94_9AGAM</name>
<dbReference type="SUPFAM" id="SSF53098">
    <property type="entry name" value="Ribonuclease H-like"/>
    <property type="match status" value="1"/>
</dbReference>
<dbReference type="EMBL" id="WIUZ02000004">
    <property type="protein sequence ID" value="KAF9788476.1"/>
    <property type="molecule type" value="Genomic_DNA"/>
</dbReference>
<dbReference type="InterPro" id="IPR013520">
    <property type="entry name" value="Ribonucl_H"/>
</dbReference>
<dbReference type="NCBIfam" id="NF003765">
    <property type="entry name" value="PRK05359.1"/>
    <property type="match status" value="1"/>
</dbReference>
<dbReference type="InterPro" id="IPR022894">
    <property type="entry name" value="Oligoribonuclease"/>
</dbReference>
<dbReference type="Gene3D" id="3.30.420.10">
    <property type="entry name" value="Ribonuclease H-like superfamily/Ribonuclease H"/>
    <property type="match status" value="1"/>
</dbReference>
<dbReference type="InterPro" id="IPR012337">
    <property type="entry name" value="RNaseH-like_sf"/>
</dbReference>
<evidence type="ECO:0000256" key="2">
    <source>
        <dbReference type="ARBA" id="ARBA00022722"/>
    </source>
</evidence>
<dbReference type="GO" id="GO:0005739">
    <property type="term" value="C:mitochondrion"/>
    <property type="evidence" value="ECO:0007669"/>
    <property type="project" value="TreeGrafter"/>
</dbReference>
<protein>
    <submittedName>
        <fullName evidence="6">Oligoribonuclease</fullName>
    </submittedName>
</protein>
<keyword evidence="7" id="KW-1185">Reference proteome</keyword>
<dbReference type="GO" id="GO:0003676">
    <property type="term" value="F:nucleic acid binding"/>
    <property type="evidence" value="ECO:0007669"/>
    <property type="project" value="InterPro"/>
</dbReference>
<evidence type="ECO:0000313" key="7">
    <source>
        <dbReference type="Proteomes" id="UP000736335"/>
    </source>
</evidence>
<keyword evidence="4" id="KW-0269">Exonuclease</keyword>
<evidence type="ECO:0000256" key="3">
    <source>
        <dbReference type="ARBA" id="ARBA00022801"/>
    </source>
</evidence>
<evidence type="ECO:0000256" key="4">
    <source>
        <dbReference type="ARBA" id="ARBA00022839"/>
    </source>
</evidence>
<sequence length="233" mass="26362">MLYTRLTTAISNSFPKSPSVANIAALASLSYFTQAQGPLSSTRPMARPLPKDPLVWIDCEMTGLDLSKDRILEIAVIITDGNLNPVDDGIEYIIKTDKDALDSMGDWCRRQHGESGLTEACLKSPHVHDTVRQAILDYIKKWVPRQRAAVLAGSSVHADRVFLAQEMPEVLDWLHYRIVDVSSIKELCRRWYPSQVLQKKNDDHRALADISASIEELKWYRERIFVSPDSGNR</sequence>
<organism evidence="6 7">
    <name type="scientific">Thelephora terrestris</name>
    <dbReference type="NCBI Taxonomy" id="56493"/>
    <lineage>
        <taxon>Eukaryota</taxon>
        <taxon>Fungi</taxon>
        <taxon>Dikarya</taxon>
        <taxon>Basidiomycota</taxon>
        <taxon>Agaricomycotina</taxon>
        <taxon>Agaricomycetes</taxon>
        <taxon>Thelephorales</taxon>
        <taxon>Thelephoraceae</taxon>
        <taxon>Thelephora</taxon>
    </lineage>
</organism>
<evidence type="ECO:0000259" key="5">
    <source>
        <dbReference type="SMART" id="SM00479"/>
    </source>
</evidence>
<reference evidence="6" key="2">
    <citation type="submission" date="2020-11" db="EMBL/GenBank/DDBJ databases">
        <authorList>
            <consortium name="DOE Joint Genome Institute"/>
            <person name="Kuo A."/>
            <person name="Miyauchi S."/>
            <person name="Kiss E."/>
            <person name="Drula E."/>
            <person name="Kohler A."/>
            <person name="Sanchez-Garcia M."/>
            <person name="Andreopoulos B."/>
            <person name="Barry K.W."/>
            <person name="Bonito G."/>
            <person name="Buee M."/>
            <person name="Carver A."/>
            <person name="Chen C."/>
            <person name="Cichocki N."/>
            <person name="Clum A."/>
            <person name="Culley D."/>
            <person name="Crous P.W."/>
            <person name="Fauchery L."/>
            <person name="Girlanda M."/>
            <person name="Hayes R."/>
            <person name="Keri Z."/>
            <person name="Labutti K."/>
            <person name="Lipzen A."/>
            <person name="Lombard V."/>
            <person name="Magnuson J."/>
            <person name="Maillard F."/>
            <person name="Morin E."/>
            <person name="Murat C."/>
            <person name="Nolan M."/>
            <person name="Ohm R."/>
            <person name="Pangilinan J."/>
            <person name="Pereira M."/>
            <person name="Perotto S."/>
            <person name="Peter M."/>
            <person name="Riley R."/>
            <person name="Sitrit Y."/>
            <person name="Stielow B."/>
            <person name="Szollosi G."/>
            <person name="Zifcakova L."/>
            <person name="Stursova M."/>
            <person name="Spatafora J.W."/>
            <person name="Tedersoo L."/>
            <person name="Vaario L.-M."/>
            <person name="Yamada A."/>
            <person name="Yan M."/>
            <person name="Wang P."/>
            <person name="Xu J."/>
            <person name="Bruns T."/>
            <person name="Baldrian P."/>
            <person name="Vilgalys R."/>
            <person name="Henrissat B."/>
            <person name="Grigoriev I.V."/>
            <person name="Hibbett D."/>
            <person name="Nagy L.G."/>
            <person name="Martin F.M."/>
        </authorList>
    </citation>
    <scope>NUCLEOTIDE SEQUENCE</scope>
    <source>
        <strain evidence="6">UH-Tt-Lm1</strain>
    </source>
</reference>
<dbReference type="CDD" id="cd06135">
    <property type="entry name" value="Orn"/>
    <property type="match status" value="1"/>
</dbReference>
<proteinExistence type="inferred from homology"/>
<evidence type="ECO:0000256" key="1">
    <source>
        <dbReference type="ARBA" id="ARBA00009921"/>
    </source>
</evidence>
<dbReference type="FunFam" id="3.30.420.10:FF:000003">
    <property type="entry name" value="Oligoribonuclease"/>
    <property type="match status" value="1"/>
</dbReference>
<comment type="caution">
    <text evidence="6">The sequence shown here is derived from an EMBL/GenBank/DDBJ whole genome shotgun (WGS) entry which is preliminary data.</text>
</comment>
<dbReference type="InterPro" id="IPR036397">
    <property type="entry name" value="RNaseH_sf"/>
</dbReference>
<dbReference type="Pfam" id="PF00929">
    <property type="entry name" value="RNase_T"/>
    <property type="match status" value="1"/>
</dbReference>
<dbReference type="GO" id="GO:0000175">
    <property type="term" value="F:3'-5'-RNA exonuclease activity"/>
    <property type="evidence" value="ECO:0007669"/>
    <property type="project" value="InterPro"/>
</dbReference>
<accession>A0A9P6HL94</accession>
<dbReference type="OrthoDB" id="270189at2759"/>
<dbReference type="SMART" id="SM00479">
    <property type="entry name" value="EXOIII"/>
    <property type="match status" value="1"/>
</dbReference>
<evidence type="ECO:0000313" key="6">
    <source>
        <dbReference type="EMBL" id="KAF9788476.1"/>
    </source>
</evidence>
<dbReference type="PANTHER" id="PTHR11046">
    <property type="entry name" value="OLIGORIBONUCLEASE, MITOCHONDRIAL"/>
    <property type="match status" value="1"/>
</dbReference>
<dbReference type="AlphaFoldDB" id="A0A9P6HL94"/>
<dbReference type="Proteomes" id="UP000736335">
    <property type="component" value="Unassembled WGS sequence"/>
</dbReference>
<comment type="similarity">
    <text evidence="1">Belongs to the oligoribonuclease family.</text>
</comment>
<feature type="domain" description="Exonuclease" evidence="5">
    <location>
        <begin position="53"/>
        <end position="226"/>
    </location>
</feature>
<dbReference type="PANTHER" id="PTHR11046:SF0">
    <property type="entry name" value="OLIGORIBONUCLEASE, MITOCHONDRIAL"/>
    <property type="match status" value="1"/>
</dbReference>
<keyword evidence="3" id="KW-0378">Hydrolase</keyword>
<reference evidence="6" key="1">
    <citation type="journal article" date="2020" name="Nat. Commun.">
        <title>Large-scale genome sequencing of mycorrhizal fungi provides insights into the early evolution of symbiotic traits.</title>
        <authorList>
            <person name="Miyauchi S."/>
            <person name="Kiss E."/>
            <person name="Kuo A."/>
            <person name="Drula E."/>
            <person name="Kohler A."/>
            <person name="Sanchez-Garcia M."/>
            <person name="Morin E."/>
            <person name="Andreopoulos B."/>
            <person name="Barry K.W."/>
            <person name="Bonito G."/>
            <person name="Buee M."/>
            <person name="Carver A."/>
            <person name="Chen C."/>
            <person name="Cichocki N."/>
            <person name="Clum A."/>
            <person name="Culley D."/>
            <person name="Crous P.W."/>
            <person name="Fauchery L."/>
            <person name="Girlanda M."/>
            <person name="Hayes R.D."/>
            <person name="Keri Z."/>
            <person name="LaButti K."/>
            <person name="Lipzen A."/>
            <person name="Lombard V."/>
            <person name="Magnuson J."/>
            <person name="Maillard F."/>
            <person name="Murat C."/>
            <person name="Nolan M."/>
            <person name="Ohm R.A."/>
            <person name="Pangilinan J."/>
            <person name="Pereira M.F."/>
            <person name="Perotto S."/>
            <person name="Peter M."/>
            <person name="Pfister S."/>
            <person name="Riley R."/>
            <person name="Sitrit Y."/>
            <person name="Stielow J.B."/>
            <person name="Szollosi G."/>
            <person name="Zifcakova L."/>
            <person name="Stursova M."/>
            <person name="Spatafora J.W."/>
            <person name="Tedersoo L."/>
            <person name="Vaario L.M."/>
            <person name="Yamada A."/>
            <person name="Yan M."/>
            <person name="Wang P."/>
            <person name="Xu J."/>
            <person name="Bruns T."/>
            <person name="Baldrian P."/>
            <person name="Vilgalys R."/>
            <person name="Dunand C."/>
            <person name="Henrissat B."/>
            <person name="Grigoriev I.V."/>
            <person name="Hibbett D."/>
            <person name="Nagy L.G."/>
            <person name="Martin F.M."/>
        </authorList>
    </citation>
    <scope>NUCLEOTIDE SEQUENCE</scope>
    <source>
        <strain evidence="6">UH-Tt-Lm1</strain>
    </source>
</reference>
<gene>
    <name evidence="6" type="ORF">BJ322DRAFT_635720</name>
</gene>
<keyword evidence="2" id="KW-0540">Nuclease</keyword>